<evidence type="ECO:0000313" key="2">
    <source>
        <dbReference type="Proteomes" id="UP000034181"/>
    </source>
</evidence>
<comment type="caution">
    <text evidence="1">The sequence shown here is derived from an EMBL/GenBank/DDBJ whole genome shotgun (WGS) entry which is preliminary data.</text>
</comment>
<gene>
    <name evidence="1" type="ORF">US96_C0007G0020</name>
</gene>
<reference evidence="1 2" key="1">
    <citation type="journal article" date="2015" name="Nature">
        <title>rRNA introns, odd ribosomes, and small enigmatic genomes across a large radiation of phyla.</title>
        <authorList>
            <person name="Brown C.T."/>
            <person name="Hug L.A."/>
            <person name="Thomas B.C."/>
            <person name="Sharon I."/>
            <person name="Castelle C.J."/>
            <person name="Singh A."/>
            <person name="Wilkins M.J."/>
            <person name="Williams K.H."/>
            <person name="Banfield J.F."/>
        </authorList>
    </citation>
    <scope>NUCLEOTIDE SEQUENCE [LARGE SCALE GENOMIC DNA]</scope>
</reference>
<organism evidence="1 2">
    <name type="scientific">Candidatus Woesebacteria bacterium GW2011_GWB1_38_5b</name>
    <dbReference type="NCBI Taxonomy" id="1618569"/>
    <lineage>
        <taxon>Bacteria</taxon>
        <taxon>Candidatus Woeseibacteriota</taxon>
    </lineage>
</organism>
<name>A0A0G0KA29_9BACT</name>
<dbReference type="InterPro" id="IPR023296">
    <property type="entry name" value="Glyco_hydro_beta-prop_sf"/>
</dbReference>
<proteinExistence type="predicted"/>
<protein>
    <recommendedName>
        <fullName evidence="3">Glycosidase-related protein</fullName>
    </recommendedName>
</protein>
<sequence length="285" mass="32364">MPHPRFNFGAWSDGNKTYLLGREAYTAGSYMEPDIGKLILVQLQGNKPIWEKIVWDPQGKQILLEDPRIVVLPNKDLNIGLTAVMQINGKWVTYPAHLQVNPQFDVLPPANIIYTFGPGKDTTPIEPYIYLFRPENPDYHHEFLVFERDMNNHGLPCKKICDIDLPKNLPWAQFRFGTALPPIWINESKALFLVHGITKANGVYVYSIGKGILEKNGSCYLLTIEPQPFIAPDGLTELNVEEFHPGERRVVYCCGGILKGNKLSLYINIGDNATFEFTYPFDKLI</sequence>
<dbReference type="AlphaFoldDB" id="A0A0G0KA29"/>
<dbReference type="EMBL" id="LBUZ01000007">
    <property type="protein sequence ID" value="KKQ75672.1"/>
    <property type="molecule type" value="Genomic_DNA"/>
</dbReference>
<dbReference type="Proteomes" id="UP000034181">
    <property type="component" value="Unassembled WGS sequence"/>
</dbReference>
<dbReference type="Gene3D" id="2.115.10.20">
    <property type="entry name" value="Glycosyl hydrolase domain, family 43"/>
    <property type="match status" value="1"/>
</dbReference>
<accession>A0A0G0KA29</accession>
<evidence type="ECO:0000313" key="1">
    <source>
        <dbReference type="EMBL" id="KKQ75672.1"/>
    </source>
</evidence>
<evidence type="ECO:0008006" key="3">
    <source>
        <dbReference type="Google" id="ProtNLM"/>
    </source>
</evidence>